<dbReference type="AlphaFoldDB" id="A0A819U8Y0"/>
<evidence type="ECO:0000313" key="2">
    <source>
        <dbReference type="EMBL" id="CAF1066469.1"/>
    </source>
</evidence>
<dbReference type="InterPro" id="IPR056126">
    <property type="entry name" value="DUF7709"/>
</dbReference>
<dbReference type="Proteomes" id="UP000663881">
    <property type="component" value="Unassembled WGS sequence"/>
</dbReference>
<dbReference type="OrthoDB" id="10026000at2759"/>
<name>A0A819U8Y0_9BILA</name>
<evidence type="ECO:0000259" key="1">
    <source>
        <dbReference type="Pfam" id="PF24813"/>
    </source>
</evidence>
<reference evidence="3" key="1">
    <citation type="submission" date="2021-02" db="EMBL/GenBank/DDBJ databases">
        <authorList>
            <person name="Nowell W R."/>
        </authorList>
    </citation>
    <scope>NUCLEOTIDE SEQUENCE</scope>
</reference>
<comment type="caution">
    <text evidence="3">The sequence shown here is derived from an EMBL/GenBank/DDBJ whole genome shotgun (WGS) entry which is preliminary data.</text>
</comment>
<dbReference type="EMBL" id="CAJNON010000173">
    <property type="protein sequence ID" value="CAF1066469.1"/>
    <property type="molecule type" value="Genomic_DNA"/>
</dbReference>
<evidence type="ECO:0000313" key="3">
    <source>
        <dbReference type="EMBL" id="CAF4091581.1"/>
    </source>
</evidence>
<evidence type="ECO:0000313" key="4">
    <source>
        <dbReference type="Proteomes" id="UP000663881"/>
    </source>
</evidence>
<proteinExistence type="predicted"/>
<sequence>MDSSKSGQEKNLYEVDGSDSREIAIMNAKILKIVGGATLPNVQLEDGSYVQTGTVAAMLKNVARYNAGERGVVEVELERCIPTVARVGLFALFSVDEWLNTTTNPGRKFIGEKAQQFFAGGQKF</sequence>
<dbReference type="Proteomes" id="UP000663891">
    <property type="component" value="Unassembled WGS sequence"/>
</dbReference>
<organism evidence="3 4">
    <name type="scientific">Adineta steineri</name>
    <dbReference type="NCBI Taxonomy" id="433720"/>
    <lineage>
        <taxon>Eukaryota</taxon>
        <taxon>Metazoa</taxon>
        <taxon>Spiralia</taxon>
        <taxon>Gnathifera</taxon>
        <taxon>Rotifera</taxon>
        <taxon>Eurotatoria</taxon>
        <taxon>Bdelloidea</taxon>
        <taxon>Adinetida</taxon>
        <taxon>Adinetidae</taxon>
        <taxon>Adineta</taxon>
    </lineage>
</organism>
<dbReference type="EMBL" id="CAJOAY010005007">
    <property type="protein sequence ID" value="CAF4091581.1"/>
    <property type="molecule type" value="Genomic_DNA"/>
</dbReference>
<dbReference type="Pfam" id="PF24813">
    <property type="entry name" value="DUF7709"/>
    <property type="match status" value="1"/>
</dbReference>
<protein>
    <recommendedName>
        <fullName evidence="1">DUF7709 domain-containing protein</fullName>
    </recommendedName>
</protein>
<feature type="domain" description="DUF7709" evidence="1">
    <location>
        <begin position="23"/>
        <end position="117"/>
    </location>
</feature>
<gene>
    <name evidence="3" type="ORF">OKA104_LOCUS35169</name>
    <name evidence="2" type="ORF">VCS650_LOCUS18236</name>
</gene>
<accession>A0A819U8Y0</accession>